<dbReference type="Pfam" id="PF00043">
    <property type="entry name" value="GST_C"/>
    <property type="match status" value="1"/>
</dbReference>
<feature type="domain" description="GST C-terminal" evidence="2">
    <location>
        <begin position="86"/>
        <end position="210"/>
    </location>
</feature>
<dbReference type="Pfam" id="PF13409">
    <property type="entry name" value="GST_N_2"/>
    <property type="match status" value="1"/>
</dbReference>
<comment type="caution">
    <text evidence="3">The sequence shown here is derived from an EMBL/GenBank/DDBJ whole genome shotgun (WGS) entry which is preliminary data.</text>
</comment>
<dbReference type="PROSITE" id="PS50405">
    <property type="entry name" value="GST_CTER"/>
    <property type="match status" value="1"/>
</dbReference>
<protein>
    <submittedName>
        <fullName evidence="3">Glutathione S-transferase</fullName>
    </submittedName>
</protein>
<dbReference type="SFLD" id="SFLDG00358">
    <property type="entry name" value="Main_(cytGST)"/>
    <property type="match status" value="1"/>
</dbReference>
<dbReference type="InterPro" id="IPR036249">
    <property type="entry name" value="Thioredoxin-like_sf"/>
</dbReference>
<dbReference type="InterPro" id="IPR004046">
    <property type="entry name" value="GST_C"/>
</dbReference>
<dbReference type="AlphaFoldDB" id="A0A4R2ICU9"/>
<feature type="domain" description="GST N-terminal" evidence="1">
    <location>
        <begin position="1"/>
        <end position="80"/>
    </location>
</feature>
<dbReference type="EMBL" id="SLWQ01000003">
    <property type="protein sequence ID" value="TCO41348.1"/>
    <property type="molecule type" value="Genomic_DNA"/>
</dbReference>
<dbReference type="CDD" id="cd03188">
    <property type="entry name" value="GST_C_Beta"/>
    <property type="match status" value="1"/>
</dbReference>
<evidence type="ECO:0000259" key="2">
    <source>
        <dbReference type="PROSITE" id="PS50405"/>
    </source>
</evidence>
<keyword evidence="3" id="KW-0808">Transferase</keyword>
<dbReference type="PANTHER" id="PTHR44051:SF21">
    <property type="entry name" value="GLUTATHIONE S-TRANSFERASE FAMILY PROTEIN"/>
    <property type="match status" value="1"/>
</dbReference>
<reference evidence="3 4" key="1">
    <citation type="journal article" date="2015" name="Stand. Genomic Sci.">
        <title>Genomic Encyclopedia of Bacterial and Archaeal Type Strains, Phase III: the genomes of soil and plant-associated and newly described type strains.</title>
        <authorList>
            <person name="Whitman W.B."/>
            <person name="Woyke T."/>
            <person name="Klenk H.P."/>
            <person name="Zhou Y."/>
            <person name="Lilburn T.G."/>
            <person name="Beck B.J."/>
            <person name="De Vos P."/>
            <person name="Vandamme P."/>
            <person name="Eisen J.A."/>
            <person name="Garrity G."/>
            <person name="Hugenholtz P."/>
            <person name="Kyrpides N.C."/>
        </authorList>
    </citation>
    <scope>NUCLEOTIDE SEQUENCE [LARGE SCALE GENOMIC DNA]</scope>
    <source>
        <strain evidence="3 4">A3</strain>
    </source>
</reference>
<organism evidence="3 4">
    <name type="scientific">Dokdonella fugitiva</name>
    <dbReference type="NCBI Taxonomy" id="328517"/>
    <lineage>
        <taxon>Bacteria</taxon>
        <taxon>Pseudomonadati</taxon>
        <taxon>Pseudomonadota</taxon>
        <taxon>Gammaproteobacteria</taxon>
        <taxon>Lysobacterales</taxon>
        <taxon>Rhodanobacteraceae</taxon>
        <taxon>Dokdonella</taxon>
    </lineage>
</organism>
<proteinExistence type="predicted"/>
<dbReference type="SUPFAM" id="SSF47616">
    <property type="entry name" value="GST C-terminal domain-like"/>
    <property type="match status" value="1"/>
</dbReference>
<evidence type="ECO:0000313" key="4">
    <source>
        <dbReference type="Proteomes" id="UP000294862"/>
    </source>
</evidence>
<evidence type="ECO:0000313" key="3">
    <source>
        <dbReference type="EMBL" id="TCO41348.1"/>
    </source>
</evidence>
<dbReference type="CDD" id="cd03057">
    <property type="entry name" value="GST_N_Beta"/>
    <property type="match status" value="1"/>
</dbReference>
<dbReference type="OrthoDB" id="5740960at2"/>
<dbReference type="Gene3D" id="3.40.30.10">
    <property type="entry name" value="Glutaredoxin"/>
    <property type="match status" value="1"/>
</dbReference>
<dbReference type="InterPro" id="IPR010987">
    <property type="entry name" value="Glutathione-S-Trfase_C-like"/>
</dbReference>
<dbReference type="InterPro" id="IPR036282">
    <property type="entry name" value="Glutathione-S-Trfase_C_sf"/>
</dbReference>
<dbReference type="Proteomes" id="UP000294862">
    <property type="component" value="Unassembled WGS sequence"/>
</dbReference>
<dbReference type="SFLD" id="SFLDG01150">
    <property type="entry name" value="Main.1:_Beta-like"/>
    <property type="match status" value="1"/>
</dbReference>
<dbReference type="Gene3D" id="1.20.1050.10">
    <property type="match status" value="1"/>
</dbReference>
<dbReference type="InterPro" id="IPR040079">
    <property type="entry name" value="Glutathione_S-Trfase"/>
</dbReference>
<dbReference type="GO" id="GO:0016740">
    <property type="term" value="F:transferase activity"/>
    <property type="evidence" value="ECO:0007669"/>
    <property type="project" value="UniProtKB-KW"/>
</dbReference>
<dbReference type="SUPFAM" id="SSF52833">
    <property type="entry name" value="Thioredoxin-like"/>
    <property type="match status" value="1"/>
</dbReference>
<dbReference type="PANTHER" id="PTHR44051">
    <property type="entry name" value="GLUTATHIONE S-TRANSFERASE-RELATED"/>
    <property type="match status" value="1"/>
</dbReference>
<keyword evidence="4" id="KW-1185">Reference proteome</keyword>
<sequence>MYILYYSPGTASMAVHQALLEIGAPHELRALDLDAKAHKSAEYLRLNPNGTVPTLIVDGAPVYECAALLLLLAERHPEAALAPLPGDARRASYLQWMVHFANTLQPAYRQWFYPQDFAPAEHEKESKEAARRRIEATWDRLEAHLAANGPYILGDAFGIVDLYATMLMRWSRNMPKPATGWPHVAALAQRVKARPSWKRLYDVEGLTEWA</sequence>
<name>A0A4R2ICU9_9GAMM</name>
<dbReference type="PROSITE" id="PS50404">
    <property type="entry name" value="GST_NTER"/>
    <property type="match status" value="1"/>
</dbReference>
<accession>A0A4R2ICU9</accession>
<dbReference type="InterPro" id="IPR004045">
    <property type="entry name" value="Glutathione_S-Trfase_N"/>
</dbReference>
<gene>
    <name evidence="3" type="ORF">EV148_103268</name>
</gene>
<dbReference type="SFLD" id="SFLDS00019">
    <property type="entry name" value="Glutathione_Transferase_(cytos"/>
    <property type="match status" value="1"/>
</dbReference>
<dbReference type="RefSeq" id="WP_131996308.1">
    <property type="nucleotide sequence ID" value="NZ_JACGXM010000004.1"/>
</dbReference>
<evidence type="ECO:0000259" key="1">
    <source>
        <dbReference type="PROSITE" id="PS50404"/>
    </source>
</evidence>